<accession>A0AAV1JUQ1</accession>
<dbReference type="GO" id="GO:0003824">
    <property type="term" value="F:catalytic activity"/>
    <property type="evidence" value="ECO:0007669"/>
    <property type="project" value="InterPro"/>
</dbReference>
<proteinExistence type="predicted"/>
<dbReference type="PANTHER" id="PTHR36688:SF2">
    <property type="entry name" value="ENDONUCLEASE_EXONUCLEASE_PHOSPHATASE DOMAIN-CONTAINING PROTEIN"/>
    <property type="match status" value="1"/>
</dbReference>
<dbReference type="SUPFAM" id="SSF56219">
    <property type="entry name" value="DNase I-like"/>
    <property type="match status" value="1"/>
</dbReference>
<name>A0AAV1JUQ1_9NEOP</name>
<dbReference type="InterPro" id="IPR000477">
    <property type="entry name" value="RT_dom"/>
</dbReference>
<dbReference type="Pfam" id="PF14529">
    <property type="entry name" value="Exo_endo_phos_2"/>
    <property type="match status" value="1"/>
</dbReference>
<keyword evidence="4" id="KW-1185">Reference proteome</keyword>
<protein>
    <recommendedName>
        <fullName evidence="1">Reverse transcriptase domain-containing protein</fullName>
    </recommendedName>
</protein>
<dbReference type="SUPFAM" id="SSF56672">
    <property type="entry name" value="DNA/RNA polymerases"/>
    <property type="match status" value="1"/>
</dbReference>
<dbReference type="InterPro" id="IPR036691">
    <property type="entry name" value="Endo/exonu/phosph_ase_sf"/>
</dbReference>
<dbReference type="InterPro" id="IPR043502">
    <property type="entry name" value="DNA/RNA_pol_sf"/>
</dbReference>
<dbReference type="Proteomes" id="UP001497472">
    <property type="component" value="Unassembled WGS sequence"/>
</dbReference>
<dbReference type="AlphaFoldDB" id="A0AAV1JUQ1"/>
<dbReference type="PROSITE" id="PS50878">
    <property type="entry name" value="RT_POL"/>
    <property type="match status" value="1"/>
</dbReference>
<dbReference type="EMBL" id="CAVLEF010000203">
    <property type="protein sequence ID" value="CAK1553021.1"/>
    <property type="molecule type" value="Genomic_DNA"/>
</dbReference>
<reference evidence="2 4" key="1">
    <citation type="submission" date="2023-11" db="EMBL/GenBank/DDBJ databases">
        <authorList>
            <person name="Okamura Y."/>
        </authorList>
    </citation>
    <scope>NUCLEOTIDE SEQUENCE [LARGE SCALE GENOMIC DNA]</scope>
</reference>
<dbReference type="Pfam" id="PF00078">
    <property type="entry name" value="RVT_1"/>
    <property type="match status" value="1"/>
</dbReference>
<dbReference type="PANTHER" id="PTHR36688">
    <property type="entry name" value="ENDO/EXONUCLEASE/PHOSPHATASE DOMAIN-CONTAINING PROTEIN"/>
    <property type="match status" value="1"/>
</dbReference>
<dbReference type="GO" id="GO:0071897">
    <property type="term" value="P:DNA biosynthetic process"/>
    <property type="evidence" value="ECO:0007669"/>
    <property type="project" value="UniProtKB-ARBA"/>
</dbReference>
<feature type="domain" description="Reverse transcriptase" evidence="1">
    <location>
        <begin position="456"/>
        <end position="722"/>
    </location>
</feature>
<dbReference type="Gene3D" id="3.60.10.10">
    <property type="entry name" value="Endonuclease/exonuclease/phosphatase"/>
    <property type="match status" value="1"/>
</dbReference>
<dbReference type="InterPro" id="IPR052560">
    <property type="entry name" value="RdDP_mobile_element"/>
</dbReference>
<evidence type="ECO:0000313" key="3">
    <source>
        <dbReference type="EMBL" id="CAK1555454.1"/>
    </source>
</evidence>
<dbReference type="EMBL" id="CAVLEF010000280">
    <property type="protein sequence ID" value="CAK1555454.1"/>
    <property type="molecule type" value="Genomic_DNA"/>
</dbReference>
<dbReference type="CDD" id="cd01650">
    <property type="entry name" value="RT_nLTR_like"/>
    <property type="match status" value="1"/>
</dbReference>
<evidence type="ECO:0000313" key="4">
    <source>
        <dbReference type="Proteomes" id="UP001497472"/>
    </source>
</evidence>
<organism evidence="2 4">
    <name type="scientific">Leptosia nina</name>
    <dbReference type="NCBI Taxonomy" id="320188"/>
    <lineage>
        <taxon>Eukaryota</taxon>
        <taxon>Metazoa</taxon>
        <taxon>Ecdysozoa</taxon>
        <taxon>Arthropoda</taxon>
        <taxon>Hexapoda</taxon>
        <taxon>Insecta</taxon>
        <taxon>Pterygota</taxon>
        <taxon>Neoptera</taxon>
        <taxon>Endopterygota</taxon>
        <taxon>Lepidoptera</taxon>
        <taxon>Glossata</taxon>
        <taxon>Ditrysia</taxon>
        <taxon>Papilionoidea</taxon>
        <taxon>Pieridae</taxon>
        <taxon>Pierinae</taxon>
        <taxon>Leptosia</taxon>
    </lineage>
</organism>
<sequence>MIHHKIDIALISEAHCNSRSNVKIKGHKVYFTTHPDGTAHAGTAIIIRDTIKHHVQPEFKTSYIQATIVTVYNENGTTSVAAVYCPPKHSIDSTMFANFFTGLGGCFIAGGDWNSKHTHWGSRLTTTRGRQLKHCVDTHKMITMSTSQPTYWPSDPNKIPDILDFFVTKGQSRKYFKTETCLDSCSDHTPIILNVSMVVIEPERTQMLYNHRTDWDSLREYVDEAINLKVKLKTAEDIDQALKHFTNLVQEACWRMTPVLDSSRYNTNLPLYIKDKIIEKRRLRRIWHLSRHPIDKAALNKAIQNLRKLIQTANDLTLQDQLQSLSATKVTDYSLWKCMKSYDRPQEQKPPLKNEKCSSKWARTSKEKADLFASHLSNVFVPNETGDRNAESDINGILNQDFQLDLPPRPVTPREVRKNIRLLDNKKAPGYDLITKEVLVELPWRAILYITILMNAMLRLQYFPDLWKISEIIMIYKAGKPANEKTSYRPISLLPTISKLFEKILLDRIMPYLVERKIIPDHQFGFRRQHGTIEQVHRVCEYIRSTLEQKEYCSAAFLDVQQAFDRVWHKGLLCKIKENLPHTLFTILKSYLTDRLFYVRESEECSTLLEIKAGVPQGSILGPILYVVYTADLPVTPGTMLATFADDTAILACHSNPDVASNKLQEALNRIHSWLERWRIKASAAKSVHVTFTLRTGNCPSVTLGNNTLPQSNCVRYLGIHLDQRLTWRQHINAKKEEISLKHNNLYWMLSRNSKLSLDNKLLIYKTVIKPIWMYGIQLWGSASDSNINILQRQENKILRTMANVPWFVRNSELHEHLRIGTVKDEIRSAAVTYRKKLTIHPNELARQLTINKYTVRLKRHHIMELQDRK</sequence>
<dbReference type="InterPro" id="IPR005135">
    <property type="entry name" value="Endo/exonuclease/phosphatase"/>
</dbReference>
<evidence type="ECO:0000259" key="1">
    <source>
        <dbReference type="PROSITE" id="PS50878"/>
    </source>
</evidence>
<comment type="caution">
    <text evidence="2">The sequence shown here is derived from an EMBL/GenBank/DDBJ whole genome shotgun (WGS) entry which is preliminary data.</text>
</comment>
<gene>
    <name evidence="2" type="ORF">LNINA_LOCUS12041</name>
    <name evidence="3" type="ORF">LNINA_LOCUS14271</name>
</gene>
<evidence type="ECO:0000313" key="2">
    <source>
        <dbReference type="EMBL" id="CAK1553021.1"/>
    </source>
</evidence>